<dbReference type="Gene3D" id="3.90.1680.10">
    <property type="entry name" value="SOS response associated peptidase-like"/>
    <property type="match status" value="1"/>
</dbReference>
<protein>
    <recommendedName>
        <fullName evidence="8">Abasic site processing protein</fullName>
        <ecNumber evidence="8">3.4.-.-</ecNumber>
    </recommendedName>
</protein>
<evidence type="ECO:0000256" key="1">
    <source>
        <dbReference type="ARBA" id="ARBA00008136"/>
    </source>
</evidence>
<keyword evidence="3" id="KW-0227">DNA damage</keyword>
<gene>
    <name evidence="9" type="ORF">ACFOW7_09515</name>
</gene>
<keyword evidence="2 8" id="KW-0645">Protease</keyword>
<dbReference type="Pfam" id="PF02586">
    <property type="entry name" value="SRAP"/>
    <property type="match status" value="1"/>
</dbReference>
<reference evidence="10" key="1">
    <citation type="journal article" date="2019" name="Int. J. Syst. Evol. Microbiol.">
        <title>The Global Catalogue of Microorganisms (GCM) 10K type strain sequencing project: providing services to taxonomists for standard genome sequencing and annotation.</title>
        <authorList>
            <consortium name="The Broad Institute Genomics Platform"/>
            <consortium name="The Broad Institute Genome Sequencing Center for Infectious Disease"/>
            <person name="Wu L."/>
            <person name="Ma J."/>
        </authorList>
    </citation>
    <scope>NUCLEOTIDE SEQUENCE [LARGE SCALE GENOMIC DNA]</scope>
    <source>
        <strain evidence="10">LMG 29894</strain>
    </source>
</reference>
<keyword evidence="4 8" id="KW-0378">Hydrolase</keyword>
<keyword evidence="5" id="KW-0190">Covalent protein-DNA linkage</keyword>
<evidence type="ECO:0000256" key="3">
    <source>
        <dbReference type="ARBA" id="ARBA00022763"/>
    </source>
</evidence>
<name>A0ABV8MN19_9NEIS</name>
<accession>A0ABV8MN19</accession>
<dbReference type="PANTHER" id="PTHR13604">
    <property type="entry name" value="DC12-RELATED"/>
    <property type="match status" value="1"/>
</dbReference>
<keyword evidence="7" id="KW-0456">Lyase</keyword>
<comment type="caution">
    <text evidence="9">The sequence shown here is derived from an EMBL/GenBank/DDBJ whole genome shotgun (WGS) entry which is preliminary data.</text>
</comment>
<dbReference type="RefSeq" id="WP_378163501.1">
    <property type="nucleotide sequence ID" value="NZ_JBHSBU010000001.1"/>
</dbReference>
<evidence type="ECO:0000313" key="10">
    <source>
        <dbReference type="Proteomes" id="UP001595791"/>
    </source>
</evidence>
<dbReference type="SUPFAM" id="SSF143081">
    <property type="entry name" value="BB1717-like"/>
    <property type="match status" value="1"/>
</dbReference>
<evidence type="ECO:0000313" key="9">
    <source>
        <dbReference type="EMBL" id="MFC4159587.1"/>
    </source>
</evidence>
<dbReference type="Proteomes" id="UP001595791">
    <property type="component" value="Unassembled WGS sequence"/>
</dbReference>
<evidence type="ECO:0000256" key="5">
    <source>
        <dbReference type="ARBA" id="ARBA00023124"/>
    </source>
</evidence>
<evidence type="ECO:0000256" key="4">
    <source>
        <dbReference type="ARBA" id="ARBA00022801"/>
    </source>
</evidence>
<dbReference type="EMBL" id="JBHSBU010000001">
    <property type="protein sequence ID" value="MFC4159587.1"/>
    <property type="molecule type" value="Genomic_DNA"/>
</dbReference>
<proteinExistence type="inferred from homology"/>
<keyword evidence="10" id="KW-1185">Reference proteome</keyword>
<dbReference type="GO" id="GO:0016787">
    <property type="term" value="F:hydrolase activity"/>
    <property type="evidence" value="ECO:0007669"/>
    <property type="project" value="UniProtKB-KW"/>
</dbReference>
<comment type="similarity">
    <text evidence="1 8">Belongs to the SOS response-associated peptidase family.</text>
</comment>
<evidence type="ECO:0000256" key="2">
    <source>
        <dbReference type="ARBA" id="ARBA00022670"/>
    </source>
</evidence>
<organism evidence="9 10">
    <name type="scientific">Chitinimonas lacunae</name>
    <dbReference type="NCBI Taxonomy" id="1963018"/>
    <lineage>
        <taxon>Bacteria</taxon>
        <taxon>Pseudomonadati</taxon>
        <taxon>Pseudomonadota</taxon>
        <taxon>Betaproteobacteria</taxon>
        <taxon>Neisseriales</taxon>
        <taxon>Chitinibacteraceae</taxon>
        <taxon>Chitinimonas</taxon>
    </lineage>
</organism>
<evidence type="ECO:0000256" key="8">
    <source>
        <dbReference type="RuleBase" id="RU364100"/>
    </source>
</evidence>
<sequence>MCTHFRPSSAAQILDRFGLAVPAQHFKTDVYPGYLAPIVRLDGDRSRQECVGANFGLIPPWARDNTIGRKTYNARSETVAEKPSYRAAWKRRQFCLVPMQGFFEPNYESGRAVSWCIARRDQADFAVAGIWERWVQSGGEPVLSFSLLTINADGHPLMGRFHKPGDEKRSLVVVSPDQYEAWLESDTEVARSFFGLDALKDFDGAPASSGPYTPSLI</sequence>
<evidence type="ECO:0000256" key="7">
    <source>
        <dbReference type="ARBA" id="ARBA00023239"/>
    </source>
</evidence>
<dbReference type="InterPro" id="IPR036590">
    <property type="entry name" value="SRAP-like"/>
</dbReference>
<evidence type="ECO:0000256" key="6">
    <source>
        <dbReference type="ARBA" id="ARBA00023125"/>
    </source>
</evidence>
<dbReference type="EC" id="3.4.-.-" evidence="8"/>
<keyword evidence="6" id="KW-0238">DNA-binding</keyword>
<dbReference type="PANTHER" id="PTHR13604:SF0">
    <property type="entry name" value="ABASIC SITE PROCESSING PROTEIN HMCES"/>
    <property type="match status" value="1"/>
</dbReference>
<dbReference type="InterPro" id="IPR003738">
    <property type="entry name" value="SRAP"/>
</dbReference>